<proteinExistence type="predicted"/>
<evidence type="ECO:0000313" key="2">
    <source>
        <dbReference type="Proteomes" id="UP001212997"/>
    </source>
</evidence>
<dbReference type="EMBL" id="JANAWD010000571">
    <property type="protein sequence ID" value="KAJ3477713.1"/>
    <property type="molecule type" value="Genomic_DNA"/>
</dbReference>
<accession>A0AAD5YC53</accession>
<dbReference type="Proteomes" id="UP001212997">
    <property type="component" value="Unassembled WGS sequence"/>
</dbReference>
<evidence type="ECO:0000313" key="1">
    <source>
        <dbReference type="EMBL" id="KAJ3477713.1"/>
    </source>
</evidence>
<comment type="caution">
    <text evidence="1">The sequence shown here is derived from an EMBL/GenBank/DDBJ whole genome shotgun (WGS) entry which is preliminary data.</text>
</comment>
<dbReference type="AlphaFoldDB" id="A0AAD5YC53"/>
<organism evidence="1 2">
    <name type="scientific">Meripilus lineatus</name>
    <dbReference type="NCBI Taxonomy" id="2056292"/>
    <lineage>
        <taxon>Eukaryota</taxon>
        <taxon>Fungi</taxon>
        <taxon>Dikarya</taxon>
        <taxon>Basidiomycota</taxon>
        <taxon>Agaricomycotina</taxon>
        <taxon>Agaricomycetes</taxon>
        <taxon>Polyporales</taxon>
        <taxon>Meripilaceae</taxon>
        <taxon>Meripilus</taxon>
    </lineage>
</organism>
<reference evidence="1" key="1">
    <citation type="submission" date="2022-07" db="EMBL/GenBank/DDBJ databases">
        <title>Genome Sequence of Physisporinus lineatus.</title>
        <authorList>
            <person name="Buettner E."/>
        </authorList>
    </citation>
    <scope>NUCLEOTIDE SEQUENCE</scope>
    <source>
        <strain evidence="1">VT162</strain>
    </source>
</reference>
<sequence length="110" mass="11916">MMSRVMLNIRQYGHSPNLNGFSFSLGFETAQISFEHDHEHDTVHVHVNRDGTEFISMSVSSGSATRTMAESDRTVVEMGGTDSVGIGLSQSRVFGSHSQSWAEAGPSSPV</sequence>
<protein>
    <submittedName>
        <fullName evidence="1">Uncharacterized protein</fullName>
    </submittedName>
</protein>
<keyword evidence="2" id="KW-1185">Reference proteome</keyword>
<gene>
    <name evidence="1" type="ORF">NLI96_g10276</name>
</gene>
<name>A0AAD5YC53_9APHY</name>